<sequence length="42" mass="4703">MTQTRLQKATNNMNDANATYTMPQRVAIENEYNAAVKEANGE</sequence>
<reference evidence="1" key="1">
    <citation type="journal article" date="2015" name="Nature">
        <title>Complex archaea that bridge the gap between prokaryotes and eukaryotes.</title>
        <authorList>
            <person name="Spang A."/>
            <person name="Saw J.H."/>
            <person name="Jorgensen S.L."/>
            <person name="Zaremba-Niedzwiedzka K."/>
            <person name="Martijn J."/>
            <person name="Lind A.E."/>
            <person name="van Eijk R."/>
            <person name="Schleper C."/>
            <person name="Guy L."/>
            <person name="Ettema T.J."/>
        </authorList>
    </citation>
    <scope>NUCLEOTIDE SEQUENCE</scope>
</reference>
<dbReference type="AlphaFoldDB" id="A0A0F9IV18"/>
<evidence type="ECO:0000313" key="1">
    <source>
        <dbReference type="EMBL" id="KKL97595.1"/>
    </source>
</evidence>
<proteinExistence type="predicted"/>
<dbReference type="EMBL" id="LAZR01018131">
    <property type="protein sequence ID" value="KKL97595.1"/>
    <property type="molecule type" value="Genomic_DNA"/>
</dbReference>
<comment type="caution">
    <text evidence="1">The sequence shown here is derived from an EMBL/GenBank/DDBJ whole genome shotgun (WGS) entry which is preliminary data.</text>
</comment>
<organism evidence="1">
    <name type="scientific">marine sediment metagenome</name>
    <dbReference type="NCBI Taxonomy" id="412755"/>
    <lineage>
        <taxon>unclassified sequences</taxon>
        <taxon>metagenomes</taxon>
        <taxon>ecological metagenomes</taxon>
    </lineage>
</organism>
<name>A0A0F9IV18_9ZZZZ</name>
<protein>
    <submittedName>
        <fullName evidence="1">Uncharacterized protein</fullName>
    </submittedName>
</protein>
<accession>A0A0F9IV18</accession>
<gene>
    <name evidence="1" type="ORF">LCGC14_1832900</name>
</gene>